<sequence>MYKTRRNRGAILTSTGIKRLQSAILSLEIVENKGEHLSLEEISSRINISTRTLSKLWSLNGCVDQKTIKLCFSAFNLELHSEDYTIVNKANETETSDLLSTANIEENLSQRSELTSFVEEHHTQTEQIENLWSYPDGPVPLDSHFYIERPPLERKVYREVTTSGCVIRIRSPKQMGKSSLVLRLCAFAQKLGYQTVNLNCYQFDSESLTDLNKLLRRLCWKIATQLGIDPNLKEKWNEEIGYNLSSGFYLENYLLEQCQSPVVLVLNEIDRFFEYPHICQEFFALLRSWCEEARHNPKWQKLRLVMVYSTEDYISMDINLSPFNIGLPIRLNDFTQPQVEDLARRYGLDSFKAKDFAKLMSLVGGHPALIQISLYYLRSQEMTLQEIIEDAIANGGIYRYHLWRHWIKLQENPRLAKTYAEILAAKQGISLNPIDTYKLEGLGLICFEGDRILPRCEIYRTYFAKQLSLSGGEESLKALQGKDLLHLW</sequence>
<dbReference type="STRING" id="1479485.DA73_0234615"/>
<dbReference type="EMBL" id="JHEG04000001">
    <property type="protein sequence ID" value="KAF3890178.1"/>
    <property type="molecule type" value="Genomic_DNA"/>
</dbReference>
<dbReference type="OrthoDB" id="5522963at2"/>
<dbReference type="Pfam" id="PF14516">
    <property type="entry name" value="AAA_35"/>
    <property type="match status" value="1"/>
</dbReference>
<gene>
    <name evidence="2" type="ORF">DA73_0234615</name>
    <name evidence="1" type="ORF">DA73_0400035575</name>
</gene>
<dbReference type="EMBL" id="JHEG02000059">
    <property type="protein sequence ID" value="KIE06514.1"/>
    <property type="molecule type" value="Genomic_DNA"/>
</dbReference>
<proteinExistence type="predicted"/>
<comment type="caution">
    <text evidence="2">The sequence shown here is derived from an EMBL/GenBank/DDBJ whole genome shotgun (WGS) entry which is preliminary data.</text>
</comment>
<dbReference type="RefSeq" id="WP_038082055.1">
    <property type="nucleotide sequence ID" value="NZ_JHEG04000001.1"/>
</dbReference>
<dbReference type="Gene3D" id="3.40.50.300">
    <property type="entry name" value="P-loop containing nucleotide triphosphate hydrolases"/>
    <property type="match status" value="1"/>
</dbReference>
<dbReference type="Proteomes" id="UP000029738">
    <property type="component" value="Unassembled WGS sequence"/>
</dbReference>
<evidence type="ECO:0000313" key="1">
    <source>
        <dbReference type="EMBL" id="KAF3890178.1"/>
    </source>
</evidence>
<dbReference type="SUPFAM" id="SSF52540">
    <property type="entry name" value="P-loop containing nucleoside triphosphate hydrolases"/>
    <property type="match status" value="1"/>
</dbReference>
<evidence type="ECO:0000313" key="2">
    <source>
        <dbReference type="EMBL" id="KIE06514.1"/>
    </source>
</evidence>
<reference evidence="2" key="1">
    <citation type="journal article" date="2015" name="Genome Announc.">
        <title>Draft Genome Sequence of Tolypothrix boutellei Strain VB521301.</title>
        <authorList>
            <person name="Chandrababunaidu M.M."/>
            <person name="Singh D."/>
            <person name="Sen D."/>
            <person name="Bhan S."/>
            <person name="Das S."/>
            <person name="Gupta A."/>
            <person name="Adhikary S.P."/>
            <person name="Tripathy S."/>
        </authorList>
    </citation>
    <scope>NUCLEOTIDE SEQUENCE</scope>
    <source>
        <strain evidence="2">VB521301</strain>
    </source>
</reference>
<evidence type="ECO:0008006" key="4">
    <source>
        <dbReference type="Google" id="ProtNLM"/>
    </source>
</evidence>
<organism evidence="2">
    <name type="scientific">Tolypothrix bouteillei VB521301</name>
    <dbReference type="NCBI Taxonomy" id="1479485"/>
    <lineage>
        <taxon>Bacteria</taxon>
        <taxon>Bacillati</taxon>
        <taxon>Cyanobacteriota</taxon>
        <taxon>Cyanophyceae</taxon>
        <taxon>Nostocales</taxon>
        <taxon>Tolypothrichaceae</taxon>
        <taxon>Tolypothrix</taxon>
    </lineage>
</organism>
<accession>A0A0C1QM00</accession>
<dbReference type="InterPro" id="IPR027417">
    <property type="entry name" value="P-loop_NTPase"/>
</dbReference>
<name>A0A0C1QM00_9CYAN</name>
<protein>
    <recommendedName>
        <fullName evidence="4">Serine/threonine protein kinase</fullName>
    </recommendedName>
</protein>
<reference evidence="1" key="2">
    <citation type="submission" date="2019-11" db="EMBL/GenBank/DDBJ databases">
        <title>Improved Assembly of Tolypothrix boutellei genome.</title>
        <authorList>
            <person name="Sarangi A.N."/>
            <person name="Mukherjee M."/>
            <person name="Ghosh S."/>
            <person name="Singh D."/>
            <person name="Das A."/>
            <person name="Kant S."/>
            <person name="Prusty A."/>
            <person name="Tripathy S."/>
        </authorList>
    </citation>
    <scope>NUCLEOTIDE SEQUENCE</scope>
    <source>
        <strain evidence="1">VB521301</strain>
    </source>
</reference>
<dbReference type="AlphaFoldDB" id="A0A0C1QM00"/>
<evidence type="ECO:0000313" key="3">
    <source>
        <dbReference type="Proteomes" id="UP000029738"/>
    </source>
</evidence>
<keyword evidence="3" id="KW-1185">Reference proteome</keyword>